<accession>A0A285TS74</accession>
<evidence type="ECO:0000313" key="12">
    <source>
        <dbReference type="EMBL" id="SOC26433.1"/>
    </source>
</evidence>
<feature type="chain" id="PRO_5012267450" evidence="10">
    <location>
        <begin position="30"/>
        <end position="207"/>
    </location>
</feature>
<evidence type="ECO:0000256" key="7">
    <source>
        <dbReference type="ARBA" id="ARBA00022984"/>
    </source>
</evidence>
<keyword evidence="5" id="KW-0378">Hydrolase</keyword>
<dbReference type="OrthoDB" id="9795305at2"/>
<dbReference type="Proteomes" id="UP000219331">
    <property type="component" value="Unassembled WGS sequence"/>
</dbReference>
<feature type="active site" description="Proton donor/acceptor" evidence="9">
    <location>
        <position position="167"/>
    </location>
</feature>
<name>A0A285TS74_9HYPH</name>
<keyword evidence="7 9" id="KW-0573">Peptidoglycan synthesis</keyword>
<feature type="domain" description="L,D-TPase catalytic" evidence="11">
    <location>
        <begin position="74"/>
        <end position="207"/>
    </location>
</feature>
<evidence type="ECO:0000256" key="8">
    <source>
        <dbReference type="ARBA" id="ARBA00023316"/>
    </source>
</evidence>
<keyword evidence="6 9" id="KW-0133">Cell shape</keyword>
<dbReference type="STRING" id="538381.GCA_001696535_04082"/>
<reference evidence="12 13" key="1">
    <citation type="submission" date="2017-08" db="EMBL/GenBank/DDBJ databases">
        <authorList>
            <person name="de Groot N.N."/>
        </authorList>
    </citation>
    <scope>NUCLEOTIDE SEQUENCE [LARGE SCALE GENOMIC DNA]</scope>
    <source>
        <strain evidence="12 13">USBA 352</strain>
    </source>
</reference>
<dbReference type="Gene3D" id="2.40.440.10">
    <property type="entry name" value="L,D-transpeptidase catalytic domain-like"/>
    <property type="match status" value="1"/>
</dbReference>
<evidence type="ECO:0000256" key="5">
    <source>
        <dbReference type="ARBA" id="ARBA00022801"/>
    </source>
</evidence>
<dbReference type="GO" id="GO:0005576">
    <property type="term" value="C:extracellular region"/>
    <property type="evidence" value="ECO:0007669"/>
    <property type="project" value="TreeGrafter"/>
</dbReference>
<dbReference type="PROSITE" id="PS52029">
    <property type="entry name" value="LD_TPASE"/>
    <property type="match status" value="1"/>
</dbReference>
<dbReference type="AlphaFoldDB" id="A0A285TS74"/>
<organism evidence="12 13">
    <name type="scientific">Stappia indica</name>
    <dbReference type="NCBI Taxonomy" id="538381"/>
    <lineage>
        <taxon>Bacteria</taxon>
        <taxon>Pseudomonadati</taxon>
        <taxon>Pseudomonadota</taxon>
        <taxon>Alphaproteobacteria</taxon>
        <taxon>Hyphomicrobiales</taxon>
        <taxon>Stappiaceae</taxon>
        <taxon>Stappia</taxon>
    </lineage>
</organism>
<keyword evidence="13" id="KW-1185">Reference proteome</keyword>
<protein>
    <submittedName>
        <fullName evidence="12">L,D-transpeptidase catalytic domain</fullName>
    </submittedName>
</protein>
<evidence type="ECO:0000256" key="6">
    <source>
        <dbReference type="ARBA" id="ARBA00022960"/>
    </source>
</evidence>
<sequence>MRIFAGRVFAGLAGLVLAAAVAGGAPAKAQTERYYDPVSRSWQTYRITPEAAGKIVREKYKRTEVRYRTDKKPGSVIVDTGDRYLYYVLPGGKAVRYGIGVGREGFSWSGTEKVTRKAKWPGWTPPPEMIVRERKNGRKLPAFMPGGPKNPMGARALYLGATEYRIHGTNEDWSIGRAVSSGCIRMLNEDVEDLYERVSVGAQVTVM</sequence>
<feature type="signal peptide" evidence="10">
    <location>
        <begin position="1"/>
        <end position="29"/>
    </location>
</feature>
<dbReference type="InterPro" id="IPR005490">
    <property type="entry name" value="LD_TPept_cat_dom"/>
</dbReference>
<gene>
    <name evidence="12" type="ORF">SAMN05421512_11636</name>
</gene>
<dbReference type="RefSeq" id="WP_097176581.1">
    <property type="nucleotide sequence ID" value="NZ_OBML01000016.1"/>
</dbReference>
<evidence type="ECO:0000313" key="13">
    <source>
        <dbReference type="Proteomes" id="UP000219331"/>
    </source>
</evidence>
<evidence type="ECO:0000256" key="9">
    <source>
        <dbReference type="PROSITE-ProRule" id="PRU01373"/>
    </source>
</evidence>
<dbReference type="PANTHER" id="PTHR30582">
    <property type="entry name" value="L,D-TRANSPEPTIDASE"/>
    <property type="match status" value="1"/>
</dbReference>
<dbReference type="CDD" id="cd16913">
    <property type="entry name" value="YkuD_like"/>
    <property type="match status" value="1"/>
</dbReference>
<dbReference type="UniPathway" id="UPA00219"/>
<evidence type="ECO:0000259" key="11">
    <source>
        <dbReference type="PROSITE" id="PS52029"/>
    </source>
</evidence>
<evidence type="ECO:0000256" key="4">
    <source>
        <dbReference type="ARBA" id="ARBA00022679"/>
    </source>
</evidence>
<evidence type="ECO:0000256" key="10">
    <source>
        <dbReference type="SAM" id="SignalP"/>
    </source>
</evidence>
<dbReference type="InterPro" id="IPR050979">
    <property type="entry name" value="LD-transpeptidase"/>
</dbReference>
<dbReference type="PANTHER" id="PTHR30582:SF24">
    <property type="entry name" value="L,D-TRANSPEPTIDASE ERFK_SRFK-RELATED"/>
    <property type="match status" value="1"/>
</dbReference>
<dbReference type="InterPro" id="IPR038063">
    <property type="entry name" value="Transpep_catalytic_dom"/>
</dbReference>
<evidence type="ECO:0000256" key="2">
    <source>
        <dbReference type="ARBA" id="ARBA00005992"/>
    </source>
</evidence>
<evidence type="ECO:0000256" key="1">
    <source>
        <dbReference type="ARBA" id="ARBA00004752"/>
    </source>
</evidence>
<dbReference type="SUPFAM" id="SSF141523">
    <property type="entry name" value="L,D-transpeptidase catalytic domain-like"/>
    <property type="match status" value="1"/>
</dbReference>
<dbReference type="Pfam" id="PF03734">
    <property type="entry name" value="YkuD"/>
    <property type="match status" value="1"/>
</dbReference>
<dbReference type="FunFam" id="2.40.440.10:FF:000002">
    <property type="entry name" value="L,D-transpeptidase ErfK/SrfK"/>
    <property type="match status" value="1"/>
</dbReference>
<comment type="similarity">
    <text evidence="2">Belongs to the YkuD family.</text>
</comment>
<comment type="pathway">
    <text evidence="1 9">Cell wall biogenesis; peptidoglycan biosynthesis.</text>
</comment>
<proteinExistence type="inferred from homology"/>
<keyword evidence="8 9" id="KW-0961">Cell wall biogenesis/degradation</keyword>
<dbReference type="GO" id="GO:0018104">
    <property type="term" value="P:peptidoglycan-protein cross-linking"/>
    <property type="evidence" value="ECO:0007669"/>
    <property type="project" value="TreeGrafter"/>
</dbReference>
<feature type="active site" description="Nucleophile" evidence="9">
    <location>
        <position position="183"/>
    </location>
</feature>
<dbReference type="GO" id="GO:0008360">
    <property type="term" value="P:regulation of cell shape"/>
    <property type="evidence" value="ECO:0007669"/>
    <property type="project" value="UniProtKB-UniRule"/>
</dbReference>
<dbReference type="GO" id="GO:0071972">
    <property type="term" value="F:peptidoglycan L,D-transpeptidase activity"/>
    <property type="evidence" value="ECO:0007669"/>
    <property type="project" value="TreeGrafter"/>
</dbReference>
<evidence type="ECO:0000256" key="3">
    <source>
        <dbReference type="ARBA" id="ARBA00022676"/>
    </source>
</evidence>
<keyword evidence="3" id="KW-0328">Glycosyltransferase</keyword>
<keyword evidence="4" id="KW-0808">Transferase</keyword>
<dbReference type="GO" id="GO:0016757">
    <property type="term" value="F:glycosyltransferase activity"/>
    <property type="evidence" value="ECO:0007669"/>
    <property type="project" value="UniProtKB-KW"/>
</dbReference>
<dbReference type="EMBL" id="OBML01000016">
    <property type="protein sequence ID" value="SOC26433.1"/>
    <property type="molecule type" value="Genomic_DNA"/>
</dbReference>
<keyword evidence="10" id="KW-0732">Signal</keyword>
<dbReference type="GO" id="GO:0071555">
    <property type="term" value="P:cell wall organization"/>
    <property type="evidence" value="ECO:0007669"/>
    <property type="project" value="UniProtKB-UniRule"/>
</dbReference>